<keyword evidence="3" id="KW-1185">Reference proteome</keyword>
<dbReference type="RefSeq" id="WP_220201028.1">
    <property type="nucleotide sequence ID" value="NZ_BNJK01000001.1"/>
</dbReference>
<evidence type="ECO:0000256" key="1">
    <source>
        <dbReference type="SAM" id="MobiDB-lite"/>
    </source>
</evidence>
<feature type="compositionally biased region" description="Low complexity" evidence="1">
    <location>
        <begin position="38"/>
        <end position="53"/>
    </location>
</feature>
<evidence type="ECO:0000313" key="2">
    <source>
        <dbReference type="EMBL" id="GHO90020.1"/>
    </source>
</evidence>
<feature type="region of interest" description="Disordered" evidence="1">
    <location>
        <begin position="33"/>
        <end position="53"/>
    </location>
</feature>
<name>A0A8J3ICR4_9CHLR</name>
<reference evidence="2" key="1">
    <citation type="submission" date="2020-10" db="EMBL/GenBank/DDBJ databases">
        <title>Taxonomic study of unclassified bacteria belonging to the class Ktedonobacteria.</title>
        <authorList>
            <person name="Yabe S."/>
            <person name="Wang C.M."/>
            <person name="Zheng Y."/>
            <person name="Sakai Y."/>
            <person name="Cavaletti L."/>
            <person name="Monciardini P."/>
            <person name="Donadio S."/>
        </authorList>
    </citation>
    <scope>NUCLEOTIDE SEQUENCE</scope>
    <source>
        <strain evidence="2">ID150040</strain>
    </source>
</reference>
<dbReference type="AlphaFoldDB" id="A0A8J3ICR4"/>
<organism evidence="2 3">
    <name type="scientific">Reticulibacter mediterranei</name>
    <dbReference type="NCBI Taxonomy" id="2778369"/>
    <lineage>
        <taxon>Bacteria</taxon>
        <taxon>Bacillati</taxon>
        <taxon>Chloroflexota</taxon>
        <taxon>Ktedonobacteria</taxon>
        <taxon>Ktedonobacterales</taxon>
        <taxon>Reticulibacteraceae</taxon>
        <taxon>Reticulibacter</taxon>
    </lineage>
</organism>
<dbReference type="EMBL" id="BNJK01000001">
    <property type="protein sequence ID" value="GHO90020.1"/>
    <property type="molecule type" value="Genomic_DNA"/>
</dbReference>
<sequence length="53" mass="5570">MPEHDGQRDGRAMHPHNLTTILPVGRCQVDAPIAGSTRALPSPARAAPASKSE</sequence>
<accession>A0A8J3ICR4</accession>
<dbReference type="Proteomes" id="UP000597444">
    <property type="component" value="Unassembled WGS sequence"/>
</dbReference>
<protein>
    <submittedName>
        <fullName evidence="2">Uncharacterized protein</fullName>
    </submittedName>
</protein>
<evidence type="ECO:0000313" key="3">
    <source>
        <dbReference type="Proteomes" id="UP000597444"/>
    </source>
</evidence>
<gene>
    <name evidence="2" type="ORF">KSF_000680</name>
</gene>
<proteinExistence type="predicted"/>
<comment type="caution">
    <text evidence="2">The sequence shown here is derived from an EMBL/GenBank/DDBJ whole genome shotgun (WGS) entry which is preliminary data.</text>
</comment>